<dbReference type="Proteomes" id="UP000056322">
    <property type="component" value="Chromosome 1"/>
</dbReference>
<evidence type="ECO:0000256" key="1">
    <source>
        <dbReference type="SAM" id="MobiDB-lite"/>
    </source>
</evidence>
<dbReference type="AlphaFoldDB" id="A0A0B7IXU6"/>
<organism evidence="3 4">
    <name type="scientific">Candidatus Methylopumilus turicensis</name>
    <dbReference type="NCBI Taxonomy" id="1581680"/>
    <lineage>
        <taxon>Bacteria</taxon>
        <taxon>Pseudomonadati</taxon>
        <taxon>Pseudomonadota</taxon>
        <taxon>Betaproteobacteria</taxon>
        <taxon>Nitrosomonadales</taxon>
        <taxon>Methylophilaceae</taxon>
        <taxon>Candidatus Methylopumilus</taxon>
    </lineage>
</organism>
<evidence type="ECO:0000256" key="2">
    <source>
        <dbReference type="SAM" id="SignalP"/>
    </source>
</evidence>
<feature type="chain" id="PRO_5002117108" description="Lipoprotein SmpA/OmlA domain-containing protein" evidence="2">
    <location>
        <begin position="24"/>
        <end position="119"/>
    </location>
</feature>
<proteinExistence type="predicted"/>
<protein>
    <recommendedName>
        <fullName evidence="5">Lipoprotein SmpA/OmlA domain-containing protein</fullName>
    </recommendedName>
</protein>
<sequence length="119" mass="13477">MTLNKKSFIASMLLALVSLNVYAAKSTFNEEEFLRNFNGKSNKVILEKLGTPDKKEQSVKPTNANAMIAGKGKESSKPVNVEMWYYNNKVSYAPNKTYKFTELTFVNGRCMNVAFFNNK</sequence>
<keyword evidence="4" id="KW-1185">Reference proteome</keyword>
<dbReference type="STRING" id="1581680.BN1209_0885"/>
<feature type="signal peptide" evidence="2">
    <location>
        <begin position="1"/>
        <end position="23"/>
    </location>
</feature>
<name>A0A0B7IXU6_9PROT</name>
<dbReference type="EMBL" id="LN794158">
    <property type="protein sequence ID" value="CEN55928.1"/>
    <property type="molecule type" value="Genomic_DNA"/>
</dbReference>
<evidence type="ECO:0000313" key="3">
    <source>
        <dbReference type="EMBL" id="CEN55928.1"/>
    </source>
</evidence>
<reference evidence="4" key="1">
    <citation type="submission" date="2014-12" db="EMBL/GenBank/DDBJ databases">
        <authorList>
            <person name="Salcher M.M."/>
        </authorList>
    </citation>
    <scope>NUCLEOTIDE SEQUENCE [LARGE SCALE GENOMIC DNA]</scope>
    <source>
        <strain evidence="4">MMS-10A-171</strain>
    </source>
</reference>
<dbReference type="KEGG" id="mbac:BN1209_0885"/>
<evidence type="ECO:0000313" key="4">
    <source>
        <dbReference type="Proteomes" id="UP000056322"/>
    </source>
</evidence>
<keyword evidence="2" id="KW-0732">Signal</keyword>
<evidence type="ECO:0008006" key="5">
    <source>
        <dbReference type="Google" id="ProtNLM"/>
    </source>
</evidence>
<dbReference type="HOGENOM" id="CLU_2001198_0_0_4"/>
<accession>A0A0B7IXU6</accession>
<feature type="region of interest" description="Disordered" evidence="1">
    <location>
        <begin position="52"/>
        <end position="71"/>
    </location>
</feature>
<gene>
    <name evidence="3" type="ORF">BN1209_0885</name>
</gene>
<dbReference type="RefSeq" id="WP_045751125.1">
    <property type="nucleotide sequence ID" value="NZ_LN794158.1"/>
</dbReference>